<keyword evidence="3" id="KW-1185">Reference proteome</keyword>
<evidence type="ECO:0008006" key="4">
    <source>
        <dbReference type="Google" id="ProtNLM"/>
    </source>
</evidence>
<sequence length="130" mass="13900">MLTGGELAALVAAVAWAVVAVFLCIALIKLIRLLTEATSAVAELRARTTPLLDDLATTVERANSSLDRVEEITANLASSSEDVSTVTALTRSAVTGPLVKVASLSYGVRQVLGRRKTLALIRTRRRKERV</sequence>
<name>A0A147KFS3_THECS</name>
<gene>
    <name evidence="2" type="ORF">AC529_13860</name>
</gene>
<feature type="transmembrane region" description="Helical" evidence="1">
    <location>
        <begin position="6"/>
        <end position="28"/>
    </location>
</feature>
<evidence type="ECO:0000313" key="3">
    <source>
        <dbReference type="Proteomes" id="UP000074382"/>
    </source>
</evidence>
<comment type="caution">
    <text evidence="2">The sequence shown here is derived from an EMBL/GenBank/DDBJ whole genome shotgun (WGS) entry which is preliminary data.</text>
</comment>
<protein>
    <recommendedName>
        <fullName evidence="4">DUF948 domain-containing protein</fullName>
    </recommendedName>
</protein>
<keyword evidence="1" id="KW-0472">Membrane</keyword>
<keyword evidence="1" id="KW-0812">Transmembrane</keyword>
<dbReference type="PATRIC" id="fig|665004.4.peg.3415"/>
<keyword evidence="1" id="KW-1133">Transmembrane helix</keyword>
<dbReference type="Pfam" id="PF06103">
    <property type="entry name" value="DUF948"/>
    <property type="match status" value="1"/>
</dbReference>
<dbReference type="InterPro" id="IPR009293">
    <property type="entry name" value="UPF0478"/>
</dbReference>
<dbReference type="AlphaFoldDB" id="A0A147KFS3"/>
<accession>A0A147KFS3</accession>
<organism evidence="2 3">
    <name type="scientific">Thermobifida cellulosilytica TB100</name>
    <dbReference type="NCBI Taxonomy" id="665004"/>
    <lineage>
        <taxon>Bacteria</taxon>
        <taxon>Bacillati</taxon>
        <taxon>Actinomycetota</taxon>
        <taxon>Actinomycetes</taxon>
        <taxon>Streptosporangiales</taxon>
        <taxon>Nocardiopsidaceae</taxon>
        <taxon>Thermobifida</taxon>
    </lineage>
</organism>
<dbReference type="Proteomes" id="UP000074382">
    <property type="component" value="Unassembled WGS sequence"/>
</dbReference>
<dbReference type="STRING" id="665004.AC529_13860"/>
<dbReference type="RefSeq" id="WP_068757958.1">
    <property type="nucleotide sequence ID" value="NZ_KQ950184.1"/>
</dbReference>
<evidence type="ECO:0000256" key="1">
    <source>
        <dbReference type="SAM" id="Phobius"/>
    </source>
</evidence>
<reference evidence="3" key="1">
    <citation type="journal article" date="2017" name="Acta Aliment.">
        <title>Plant polysaccharide degrading enzyme system of Thermpbifida cellulosilytica TB100 revealed by de novo genome project data.</title>
        <authorList>
            <person name="Toth A."/>
            <person name="Baka E."/>
            <person name="Luzics S."/>
            <person name="Bata-Vidacs I."/>
            <person name="Nagy I."/>
            <person name="Balint B."/>
            <person name="Herceg R."/>
            <person name="Olasz F."/>
            <person name="Wilk T."/>
            <person name="Nagy T."/>
            <person name="Kriszt B."/>
            <person name="Nagy I."/>
            <person name="Kukolya J."/>
        </authorList>
    </citation>
    <scope>NUCLEOTIDE SEQUENCE [LARGE SCALE GENOMIC DNA]</scope>
    <source>
        <strain evidence="3">TB100</strain>
    </source>
</reference>
<dbReference type="EMBL" id="LGEM01000099">
    <property type="protein sequence ID" value="KUP96132.1"/>
    <property type="molecule type" value="Genomic_DNA"/>
</dbReference>
<evidence type="ECO:0000313" key="2">
    <source>
        <dbReference type="EMBL" id="KUP96132.1"/>
    </source>
</evidence>
<dbReference type="OrthoDB" id="3237344at2"/>
<proteinExistence type="predicted"/>